<evidence type="ECO:0000313" key="6">
    <source>
        <dbReference type="EMBL" id="RRR24011.1"/>
    </source>
</evidence>
<dbReference type="RefSeq" id="WP_115414021.1">
    <property type="nucleotide sequence ID" value="NZ_CP031356.1"/>
</dbReference>
<gene>
    <name evidence="5" type="ORF">DWV08_12055</name>
    <name evidence="6" type="ORF">DXU92_03805</name>
</gene>
<dbReference type="NCBIfam" id="NF033788">
    <property type="entry name" value="HTH_metalloreg"/>
    <property type="match status" value="1"/>
</dbReference>
<reference evidence="6 8" key="2">
    <citation type="submission" date="2018-08" db="EMBL/GenBank/DDBJ databases">
        <title>Brachybacterium saurashtrense DSM 23186.</title>
        <authorList>
            <person name="Li Y."/>
        </authorList>
    </citation>
    <scope>NUCLEOTIDE SEQUENCE [LARGE SCALE GENOMIC DNA]</scope>
    <source>
        <strain evidence="6 8">DSM 23186</strain>
    </source>
</reference>
<reference evidence="5 7" key="1">
    <citation type="submission" date="2018-07" db="EMBL/GenBank/DDBJ databases">
        <title>Brachybacterium saurashtrense DSM 23186 genome sequence.</title>
        <authorList>
            <person name="Guo L."/>
        </authorList>
    </citation>
    <scope>NUCLEOTIDE SEQUENCE [LARGE SCALE GENOMIC DNA]</scope>
    <source>
        <strain evidence="5 7">DSM 23186</strain>
    </source>
</reference>
<protein>
    <submittedName>
        <fullName evidence="6">ArsR family transcriptional regulator</fullName>
    </submittedName>
</protein>
<dbReference type="InterPro" id="IPR036390">
    <property type="entry name" value="WH_DNA-bd_sf"/>
</dbReference>
<evidence type="ECO:0000313" key="8">
    <source>
        <dbReference type="Proteomes" id="UP000282185"/>
    </source>
</evidence>
<evidence type="ECO:0000256" key="2">
    <source>
        <dbReference type="ARBA" id="ARBA00023125"/>
    </source>
</evidence>
<dbReference type="PROSITE" id="PS50987">
    <property type="entry name" value="HTH_ARSR_2"/>
    <property type="match status" value="1"/>
</dbReference>
<evidence type="ECO:0000259" key="4">
    <source>
        <dbReference type="PROSITE" id="PS50987"/>
    </source>
</evidence>
<sequence length="118" mass="12398">MTTPPSTIRPLGGVEPACCALGEGPIGPRDAQRLAAMLKALADPMRLQVLSHVAAQGCTSVGASDLAEALGIGQPTVSHHLKKLVESGLLTREQQGRYARFTVIAEAFAEIRRVLDLG</sequence>
<dbReference type="PRINTS" id="PR00778">
    <property type="entry name" value="HTHARSR"/>
</dbReference>
<dbReference type="CDD" id="cd00090">
    <property type="entry name" value="HTH_ARSR"/>
    <property type="match status" value="1"/>
</dbReference>
<keyword evidence="7" id="KW-1185">Reference proteome</keyword>
<dbReference type="InterPro" id="IPR051081">
    <property type="entry name" value="HTH_MetalResp_TranReg"/>
</dbReference>
<dbReference type="PANTHER" id="PTHR33154">
    <property type="entry name" value="TRANSCRIPTIONAL REGULATOR, ARSR FAMILY"/>
    <property type="match status" value="1"/>
</dbReference>
<feature type="domain" description="HTH arsR-type" evidence="4">
    <location>
        <begin position="26"/>
        <end position="118"/>
    </location>
</feature>
<dbReference type="KEGG" id="bsau:DWV08_12055"/>
<name>A0A345YQR9_9MICO</name>
<evidence type="ECO:0000313" key="7">
    <source>
        <dbReference type="Proteomes" id="UP000254236"/>
    </source>
</evidence>
<dbReference type="Proteomes" id="UP000254236">
    <property type="component" value="Chromosome"/>
</dbReference>
<dbReference type="Pfam" id="PF12840">
    <property type="entry name" value="HTH_20"/>
    <property type="match status" value="1"/>
</dbReference>
<keyword evidence="2" id="KW-0238">DNA-binding</keyword>
<dbReference type="Proteomes" id="UP000282185">
    <property type="component" value="Unassembled WGS sequence"/>
</dbReference>
<dbReference type="EMBL" id="QSWH01000002">
    <property type="protein sequence ID" value="RRR24011.1"/>
    <property type="molecule type" value="Genomic_DNA"/>
</dbReference>
<proteinExistence type="predicted"/>
<dbReference type="GO" id="GO:0003677">
    <property type="term" value="F:DNA binding"/>
    <property type="evidence" value="ECO:0007669"/>
    <property type="project" value="UniProtKB-KW"/>
</dbReference>
<dbReference type="InterPro" id="IPR011991">
    <property type="entry name" value="ArsR-like_HTH"/>
</dbReference>
<dbReference type="SUPFAM" id="SSF46785">
    <property type="entry name" value="Winged helix' DNA-binding domain"/>
    <property type="match status" value="1"/>
</dbReference>
<dbReference type="Gene3D" id="1.10.10.10">
    <property type="entry name" value="Winged helix-like DNA-binding domain superfamily/Winged helix DNA-binding domain"/>
    <property type="match status" value="1"/>
</dbReference>
<dbReference type="SMART" id="SM00418">
    <property type="entry name" value="HTH_ARSR"/>
    <property type="match status" value="1"/>
</dbReference>
<dbReference type="PANTHER" id="PTHR33154:SF18">
    <property type="entry name" value="ARSENICAL RESISTANCE OPERON REPRESSOR"/>
    <property type="match status" value="1"/>
</dbReference>
<keyword evidence="3" id="KW-0804">Transcription</keyword>
<keyword evidence="1" id="KW-0805">Transcription regulation</keyword>
<dbReference type="AlphaFoldDB" id="A0A345YQR9"/>
<dbReference type="EMBL" id="CP031356">
    <property type="protein sequence ID" value="AXK46271.1"/>
    <property type="molecule type" value="Genomic_DNA"/>
</dbReference>
<evidence type="ECO:0000313" key="5">
    <source>
        <dbReference type="EMBL" id="AXK46271.1"/>
    </source>
</evidence>
<dbReference type="OrthoDB" id="3628603at2"/>
<organism evidence="6 8">
    <name type="scientific">Brachybacterium saurashtrense</name>
    <dbReference type="NCBI Taxonomy" id="556288"/>
    <lineage>
        <taxon>Bacteria</taxon>
        <taxon>Bacillati</taxon>
        <taxon>Actinomycetota</taxon>
        <taxon>Actinomycetes</taxon>
        <taxon>Micrococcales</taxon>
        <taxon>Dermabacteraceae</taxon>
        <taxon>Brachybacterium</taxon>
    </lineage>
</organism>
<evidence type="ECO:0000256" key="3">
    <source>
        <dbReference type="ARBA" id="ARBA00023163"/>
    </source>
</evidence>
<dbReference type="InterPro" id="IPR036388">
    <property type="entry name" value="WH-like_DNA-bd_sf"/>
</dbReference>
<evidence type="ECO:0000256" key="1">
    <source>
        <dbReference type="ARBA" id="ARBA00023015"/>
    </source>
</evidence>
<dbReference type="GO" id="GO:0003700">
    <property type="term" value="F:DNA-binding transcription factor activity"/>
    <property type="evidence" value="ECO:0007669"/>
    <property type="project" value="InterPro"/>
</dbReference>
<dbReference type="InterPro" id="IPR001845">
    <property type="entry name" value="HTH_ArsR_DNA-bd_dom"/>
</dbReference>
<accession>A0A345YQR9</accession>